<dbReference type="AlphaFoldDB" id="A0A9Q3J542"/>
<feature type="region of interest" description="Disordered" evidence="1">
    <location>
        <begin position="140"/>
        <end position="172"/>
    </location>
</feature>
<dbReference type="OrthoDB" id="2123952at2759"/>
<evidence type="ECO:0000313" key="3">
    <source>
        <dbReference type="Proteomes" id="UP000765509"/>
    </source>
</evidence>
<reference evidence="2" key="1">
    <citation type="submission" date="2021-03" db="EMBL/GenBank/DDBJ databases">
        <title>Draft genome sequence of rust myrtle Austropuccinia psidii MF-1, a brazilian biotype.</title>
        <authorList>
            <person name="Quecine M.C."/>
            <person name="Pachon D.M.R."/>
            <person name="Bonatelli M.L."/>
            <person name="Correr F.H."/>
            <person name="Franceschini L.M."/>
            <person name="Leite T.F."/>
            <person name="Margarido G.R.A."/>
            <person name="Almeida C.A."/>
            <person name="Ferrarezi J.A."/>
            <person name="Labate C.A."/>
        </authorList>
    </citation>
    <scope>NUCLEOTIDE SEQUENCE</scope>
    <source>
        <strain evidence="2">MF-1</strain>
    </source>
</reference>
<dbReference type="EMBL" id="AVOT02063846">
    <property type="protein sequence ID" value="MBW0556403.1"/>
    <property type="molecule type" value="Genomic_DNA"/>
</dbReference>
<dbReference type="Proteomes" id="UP000765509">
    <property type="component" value="Unassembled WGS sequence"/>
</dbReference>
<sequence>MFQDNPRQLCSSIKKGGIFELEDPVDEPPTSYCTSGHSNLTGSRMRGVQQWNNTHSSWDNIGGPIHPQCNPIGVAPEVPIFVTRKDGRLGKLKRNLVVQDEVDTYAEGSDGLDGEELETTLPIQKRIIQSTSLSLVQASTTNREVIRSPQPPQLPIRSPRGPPTPSPPPQMFNHPWSALLNTQCPQNPTMKSAIQGEATRGLANEVAAYEDALVVKFRESLRRIC</sequence>
<proteinExistence type="predicted"/>
<protein>
    <submittedName>
        <fullName evidence="2">Uncharacterized protein</fullName>
    </submittedName>
</protein>
<name>A0A9Q3J542_9BASI</name>
<accession>A0A9Q3J542</accession>
<evidence type="ECO:0000313" key="2">
    <source>
        <dbReference type="EMBL" id="MBW0556403.1"/>
    </source>
</evidence>
<evidence type="ECO:0000256" key="1">
    <source>
        <dbReference type="SAM" id="MobiDB-lite"/>
    </source>
</evidence>
<comment type="caution">
    <text evidence="2">The sequence shown here is derived from an EMBL/GenBank/DDBJ whole genome shotgun (WGS) entry which is preliminary data.</text>
</comment>
<organism evidence="2 3">
    <name type="scientific">Austropuccinia psidii MF-1</name>
    <dbReference type="NCBI Taxonomy" id="1389203"/>
    <lineage>
        <taxon>Eukaryota</taxon>
        <taxon>Fungi</taxon>
        <taxon>Dikarya</taxon>
        <taxon>Basidiomycota</taxon>
        <taxon>Pucciniomycotina</taxon>
        <taxon>Pucciniomycetes</taxon>
        <taxon>Pucciniales</taxon>
        <taxon>Sphaerophragmiaceae</taxon>
        <taxon>Austropuccinia</taxon>
    </lineage>
</organism>
<feature type="compositionally biased region" description="Pro residues" evidence="1">
    <location>
        <begin position="149"/>
        <end position="170"/>
    </location>
</feature>
<gene>
    <name evidence="2" type="ORF">O181_096118</name>
</gene>
<keyword evidence="3" id="KW-1185">Reference proteome</keyword>